<dbReference type="InterPro" id="IPR017441">
    <property type="entry name" value="Protein_kinase_ATP_BS"/>
</dbReference>
<feature type="domain" description="Protein kinase" evidence="8">
    <location>
        <begin position="306"/>
        <end position="560"/>
    </location>
</feature>
<dbReference type="InterPro" id="IPR050660">
    <property type="entry name" value="NEK_Ser/Thr_kinase"/>
</dbReference>
<feature type="compositionally biased region" description="Low complexity" evidence="7">
    <location>
        <begin position="20"/>
        <end position="30"/>
    </location>
</feature>
<feature type="domain" description="J" evidence="9">
    <location>
        <begin position="32"/>
        <end position="97"/>
    </location>
</feature>
<evidence type="ECO:0000313" key="10">
    <source>
        <dbReference type="EMBL" id="KAI9162554.1"/>
    </source>
</evidence>
<dbReference type="InterPro" id="IPR000719">
    <property type="entry name" value="Prot_kinase_dom"/>
</dbReference>
<dbReference type="AlphaFoldDB" id="A0AAD5IL17"/>
<gene>
    <name evidence="10" type="ORF">LWI28_028453</name>
</gene>
<feature type="region of interest" description="Disordered" evidence="7">
    <location>
        <begin position="624"/>
        <end position="728"/>
    </location>
</feature>
<dbReference type="SUPFAM" id="SSF46565">
    <property type="entry name" value="Chaperone J-domain"/>
    <property type="match status" value="1"/>
</dbReference>
<dbReference type="GO" id="GO:0005524">
    <property type="term" value="F:ATP binding"/>
    <property type="evidence" value="ECO:0007669"/>
    <property type="project" value="UniProtKB-UniRule"/>
</dbReference>
<feature type="compositionally biased region" description="Polar residues" evidence="7">
    <location>
        <begin position="638"/>
        <end position="656"/>
    </location>
</feature>
<keyword evidence="4" id="KW-0418">Kinase</keyword>
<dbReference type="InterPro" id="IPR036869">
    <property type="entry name" value="J_dom_sf"/>
</dbReference>
<dbReference type="Gene3D" id="3.30.200.20">
    <property type="entry name" value="Phosphorylase Kinase, domain 1"/>
    <property type="match status" value="1"/>
</dbReference>
<dbReference type="FunFam" id="1.10.510.10:FF:000597">
    <property type="entry name" value="serine/threonine-protein kinase Nek6 isoform X2"/>
    <property type="match status" value="1"/>
</dbReference>
<feature type="region of interest" description="Disordered" evidence="7">
    <location>
        <begin position="762"/>
        <end position="806"/>
    </location>
</feature>
<evidence type="ECO:0000256" key="4">
    <source>
        <dbReference type="ARBA" id="ARBA00022777"/>
    </source>
</evidence>
<dbReference type="PROSITE" id="PS50076">
    <property type="entry name" value="DNAJ_2"/>
    <property type="match status" value="1"/>
</dbReference>
<dbReference type="GO" id="GO:0007017">
    <property type="term" value="P:microtubule-based process"/>
    <property type="evidence" value="ECO:0007669"/>
    <property type="project" value="TreeGrafter"/>
</dbReference>
<feature type="compositionally biased region" description="Polar residues" evidence="7">
    <location>
        <begin position="681"/>
        <end position="703"/>
    </location>
</feature>
<dbReference type="EMBL" id="JAJSOW010000106">
    <property type="protein sequence ID" value="KAI9162554.1"/>
    <property type="molecule type" value="Genomic_DNA"/>
</dbReference>
<accession>A0AAD5IL17</accession>
<protein>
    <recommendedName>
        <fullName evidence="12">Protein kinase domain-containing protein</fullName>
    </recommendedName>
</protein>
<dbReference type="SUPFAM" id="SSF56112">
    <property type="entry name" value="Protein kinase-like (PK-like)"/>
    <property type="match status" value="1"/>
</dbReference>
<dbReference type="Gene3D" id="1.10.287.110">
    <property type="entry name" value="DnaJ domain"/>
    <property type="match status" value="1"/>
</dbReference>
<feature type="region of interest" description="Disordered" evidence="7">
    <location>
        <begin position="196"/>
        <end position="223"/>
    </location>
</feature>
<dbReference type="CDD" id="cd08215">
    <property type="entry name" value="STKc_Nek"/>
    <property type="match status" value="1"/>
</dbReference>
<feature type="region of interest" description="Disordered" evidence="7">
    <location>
        <begin position="1"/>
        <end position="30"/>
    </location>
</feature>
<comment type="similarity">
    <text evidence="1">Belongs to the protein kinase superfamily. NEK Ser/Thr protein kinase family. NIMA subfamily.</text>
</comment>
<dbReference type="GO" id="GO:0004674">
    <property type="term" value="F:protein serine/threonine kinase activity"/>
    <property type="evidence" value="ECO:0007669"/>
    <property type="project" value="TreeGrafter"/>
</dbReference>
<evidence type="ECO:0008006" key="12">
    <source>
        <dbReference type="Google" id="ProtNLM"/>
    </source>
</evidence>
<dbReference type="PRINTS" id="PR00625">
    <property type="entry name" value="JDOMAIN"/>
</dbReference>
<name>A0AAD5IL17_ACENE</name>
<evidence type="ECO:0000256" key="7">
    <source>
        <dbReference type="SAM" id="MobiDB-lite"/>
    </source>
</evidence>
<dbReference type="PANTHER" id="PTHR43671">
    <property type="entry name" value="SERINE/THREONINE-PROTEIN KINASE NEK"/>
    <property type="match status" value="1"/>
</dbReference>
<dbReference type="InterPro" id="IPR001623">
    <property type="entry name" value="DnaJ_domain"/>
</dbReference>
<evidence type="ECO:0000256" key="1">
    <source>
        <dbReference type="ARBA" id="ARBA00010886"/>
    </source>
</evidence>
<evidence type="ECO:0000259" key="9">
    <source>
        <dbReference type="PROSITE" id="PS50076"/>
    </source>
</evidence>
<dbReference type="InterPro" id="IPR008271">
    <property type="entry name" value="Ser/Thr_kinase_AS"/>
</dbReference>
<dbReference type="Pfam" id="PF00069">
    <property type="entry name" value="Pkinase"/>
    <property type="match status" value="1"/>
</dbReference>
<evidence type="ECO:0000256" key="3">
    <source>
        <dbReference type="ARBA" id="ARBA00022741"/>
    </source>
</evidence>
<proteinExistence type="inferred from homology"/>
<dbReference type="Proteomes" id="UP001064489">
    <property type="component" value="Chromosome 2"/>
</dbReference>
<dbReference type="Pfam" id="PF00226">
    <property type="entry name" value="DnaJ"/>
    <property type="match status" value="1"/>
</dbReference>
<evidence type="ECO:0000259" key="8">
    <source>
        <dbReference type="PROSITE" id="PS50011"/>
    </source>
</evidence>
<reference evidence="10" key="1">
    <citation type="journal article" date="2022" name="Plant J.">
        <title>Strategies of tolerance reflected in two North American maple genomes.</title>
        <authorList>
            <person name="McEvoy S.L."/>
            <person name="Sezen U.U."/>
            <person name="Trouern-Trend A."/>
            <person name="McMahon S.M."/>
            <person name="Schaberg P.G."/>
            <person name="Yang J."/>
            <person name="Wegrzyn J.L."/>
            <person name="Swenson N.G."/>
        </authorList>
    </citation>
    <scope>NUCLEOTIDE SEQUENCE</scope>
    <source>
        <strain evidence="10">91603</strain>
    </source>
</reference>
<dbReference type="Gene3D" id="1.10.510.10">
    <property type="entry name" value="Transferase(Phosphotransferase) domain 1"/>
    <property type="match status" value="1"/>
</dbReference>
<comment type="caution">
    <text evidence="10">The sequence shown here is derived from an EMBL/GenBank/DDBJ whole genome shotgun (WGS) entry which is preliminary data.</text>
</comment>
<dbReference type="SMART" id="SM00271">
    <property type="entry name" value="DnaJ"/>
    <property type="match status" value="1"/>
</dbReference>
<dbReference type="PROSITE" id="PS50011">
    <property type="entry name" value="PROTEIN_KINASE_DOM"/>
    <property type="match status" value="1"/>
</dbReference>
<dbReference type="PANTHER" id="PTHR43671:SF63">
    <property type="entry name" value="SERINE_THREONINE-PROTEIN KINASE NEK6 ISOFORM X1"/>
    <property type="match status" value="1"/>
</dbReference>
<feature type="compositionally biased region" description="Basic and acidic residues" evidence="7">
    <location>
        <begin position="715"/>
        <end position="728"/>
    </location>
</feature>
<evidence type="ECO:0000256" key="2">
    <source>
        <dbReference type="ARBA" id="ARBA00022679"/>
    </source>
</evidence>
<dbReference type="PROSITE" id="PS00107">
    <property type="entry name" value="PROTEIN_KINASE_ATP"/>
    <property type="match status" value="1"/>
</dbReference>
<dbReference type="PROSITE" id="PS00108">
    <property type="entry name" value="PROTEIN_KINASE_ST"/>
    <property type="match status" value="1"/>
</dbReference>
<keyword evidence="11" id="KW-1185">Reference proteome</keyword>
<dbReference type="InterPro" id="IPR011009">
    <property type="entry name" value="Kinase-like_dom_sf"/>
</dbReference>
<keyword evidence="3 6" id="KW-0547">Nucleotide-binding</keyword>
<dbReference type="SMART" id="SM00220">
    <property type="entry name" value="S_TKc"/>
    <property type="match status" value="1"/>
</dbReference>
<evidence type="ECO:0000256" key="5">
    <source>
        <dbReference type="ARBA" id="ARBA00022840"/>
    </source>
</evidence>
<evidence type="ECO:0000256" key="6">
    <source>
        <dbReference type="PROSITE-ProRule" id="PRU10141"/>
    </source>
</evidence>
<feature type="binding site" evidence="6">
    <location>
        <position position="335"/>
    </location>
    <ligand>
        <name>ATP</name>
        <dbReference type="ChEBI" id="CHEBI:30616"/>
    </ligand>
</feature>
<dbReference type="CDD" id="cd06257">
    <property type="entry name" value="DnaJ"/>
    <property type="match status" value="1"/>
</dbReference>
<keyword evidence="5 6" id="KW-0067">ATP-binding</keyword>
<dbReference type="Pfam" id="PF23302">
    <property type="entry name" value="HTH_DNAJC9"/>
    <property type="match status" value="1"/>
</dbReference>
<reference evidence="10" key="2">
    <citation type="submission" date="2023-02" db="EMBL/GenBank/DDBJ databases">
        <authorList>
            <person name="Swenson N.G."/>
            <person name="Wegrzyn J.L."/>
            <person name="Mcevoy S.L."/>
        </authorList>
    </citation>
    <scope>NUCLEOTIDE SEQUENCE</scope>
    <source>
        <strain evidence="10">91603</strain>
        <tissue evidence="10">Leaf</tissue>
    </source>
</reference>
<dbReference type="GO" id="GO:0055028">
    <property type="term" value="C:cortical microtubule"/>
    <property type="evidence" value="ECO:0007669"/>
    <property type="project" value="TreeGrafter"/>
</dbReference>
<evidence type="ECO:0000313" key="11">
    <source>
        <dbReference type="Proteomes" id="UP001064489"/>
    </source>
</evidence>
<keyword evidence="2" id="KW-0808">Transferase</keyword>
<dbReference type="FunFam" id="3.30.200.20:FF:000668">
    <property type="entry name" value="Serine/threonine-protein kinase Nek6"/>
    <property type="match status" value="1"/>
</dbReference>
<sequence>MGKKKKTRVSHEEEEEEQNQENLNQSSSNEKSLYEVIGVERTASQQEIKRAYHKLALRLHPDKNPGDEEAKEKFQHLQKVISILGDEEKRALYDQTGCVDDADLAGDVVQNLKEFFRAMYKKVTEADIEEFQANYRGSDSEKKDLIDLYKELKGNMKRLFCSMLCSDPKLDSHRFKDILDEAIAAGEIKATKAYQKWEKQVSETKPPTSPSKRKKKSDKQSESNLYAMISQRRSERKDQFDSMFSSLVSKYGDAGANPEPTDEEFEAIQKRIEKLSAVLVSQKWQALLKALMETENGETKSKMEDYEVIEQIGRGAFGAAFLVLHKIERKKYVLKKIRLAKQTDKFKRTAHQEMDLISKLNNPYIVEYKDAWVDKGNCVCIVTCYCEGGDVAEIIKKARGTFFPEEKICKWLTQLLLAVDYLHSNRVLHRDLKCSNIFLTKENDIRLGDFGLAKLLNTEDLASSVVGTPNYMCPELLADIPYGYKSDIWSLGCCMFEIAAHQPAFRAPDMAGLINKINRSSISPLPIVYSSTLKQIIKSMLRKNPEHRPTASELLRHPHLQPYLLRCRNPSTVYLPIKPTNNLEKSPRKSPFSKLVSGKEKAYKEALSSNLLEIARTFEINTDAQPNNLTHSDDNLQTKKVNPDPTSYTMETSNSIDDSKDRTTETEVSISSRDKQAELSDITQKVSTDIELTSEYTPNSQPEVQEEPAAAHVPHSQEVDVKTSRTEDPEPVLCSLQVVEEAKIVGEGDAPEEDCRKLTMSSVGCTDNESPDDKSSSSAVYEPDVAPEGCLPKTEGQNGHNEDAHMENMSSASNDVLPFKDEAQKKSDNISYSMQTEKDDANVMNLTPSDVSLLSTLTAMGGDESRSEWENPSQQRADALESLLELCARLLKQDKLDELAGVLKPFGEEVVSSRETAIWLTKSLMSAQKFNGET</sequence>
<organism evidence="10 11">
    <name type="scientific">Acer negundo</name>
    <name type="common">Box elder</name>
    <dbReference type="NCBI Taxonomy" id="4023"/>
    <lineage>
        <taxon>Eukaryota</taxon>
        <taxon>Viridiplantae</taxon>
        <taxon>Streptophyta</taxon>
        <taxon>Embryophyta</taxon>
        <taxon>Tracheophyta</taxon>
        <taxon>Spermatophyta</taxon>
        <taxon>Magnoliopsida</taxon>
        <taxon>eudicotyledons</taxon>
        <taxon>Gunneridae</taxon>
        <taxon>Pentapetalae</taxon>
        <taxon>rosids</taxon>
        <taxon>malvids</taxon>
        <taxon>Sapindales</taxon>
        <taxon>Sapindaceae</taxon>
        <taxon>Hippocastanoideae</taxon>
        <taxon>Acereae</taxon>
        <taxon>Acer</taxon>
    </lineage>
</organism>
<dbReference type="InterPro" id="IPR056453">
    <property type="entry name" value="HTH_DNAJC9"/>
</dbReference>